<reference evidence="2" key="1">
    <citation type="journal article" date="2022" name="Mol. Ecol. Resour.">
        <title>The genomes of chicory, endive, great burdock and yacon provide insights into Asteraceae palaeo-polyploidization history and plant inulin production.</title>
        <authorList>
            <person name="Fan W."/>
            <person name="Wang S."/>
            <person name="Wang H."/>
            <person name="Wang A."/>
            <person name="Jiang F."/>
            <person name="Liu H."/>
            <person name="Zhao H."/>
            <person name="Xu D."/>
            <person name="Zhang Y."/>
        </authorList>
    </citation>
    <scope>NUCLEOTIDE SEQUENCE [LARGE SCALE GENOMIC DNA]</scope>
    <source>
        <strain evidence="2">cv. Niubang</strain>
    </source>
</reference>
<name>A0ACB9C4E9_ARCLA</name>
<comment type="caution">
    <text evidence="1">The sequence shown here is derived from an EMBL/GenBank/DDBJ whole genome shotgun (WGS) entry which is preliminary data.</text>
</comment>
<dbReference type="EMBL" id="CM042051">
    <property type="protein sequence ID" value="KAI3729103.1"/>
    <property type="molecule type" value="Genomic_DNA"/>
</dbReference>
<sequence>MGAEATVDTYKEFTALADTGSPNLPNLMCSRMVLLWNNLSTSSFAHLESNLQGTRQYKNAFVGGILSILASDINLYSSLLFKRIVRRDADRLVLQN</sequence>
<proteinExistence type="predicted"/>
<keyword evidence="2" id="KW-1185">Reference proteome</keyword>
<reference evidence="1 2" key="2">
    <citation type="journal article" date="2022" name="Mol. Ecol. Resour.">
        <title>The genomes of chicory, endive, great burdock and yacon provide insights into Asteraceae paleo-polyploidization history and plant inulin production.</title>
        <authorList>
            <person name="Fan W."/>
            <person name="Wang S."/>
            <person name="Wang H."/>
            <person name="Wang A."/>
            <person name="Jiang F."/>
            <person name="Liu H."/>
            <person name="Zhao H."/>
            <person name="Xu D."/>
            <person name="Zhang Y."/>
        </authorList>
    </citation>
    <scope>NUCLEOTIDE SEQUENCE [LARGE SCALE GENOMIC DNA]</scope>
    <source>
        <strain evidence="2">cv. Niubang</strain>
    </source>
</reference>
<organism evidence="1 2">
    <name type="scientific">Arctium lappa</name>
    <name type="common">Greater burdock</name>
    <name type="synonym">Lappa major</name>
    <dbReference type="NCBI Taxonomy" id="4217"/>
    <lineage>
        <taxon>Eukaryota</taxon>
        <taxon>Viridiplantae</taxon>
        <taxon>Streptophyta</taxon>
        <taxon>Embryophyta</taxon>
        <taxon>Tracheophyta</taxon>
        <taxon>Spermatophyta</taxon>
        <taxon>Magnoliopsida</taxon>
        <taxon>eudicotyledons</taxon>
        <taxon>Gunneridae</taxon>
        <taxon>Pentapetalae</taxon>
        <taxon>asterids</taxon>
        <taxon>campanulids</taxon>
        <taxon>Asterales</taxon>
        <taxon>Asteraceae</taxon>
        <taxon>Carduoideae</taxon>
        <taxon>Cardueae</taxon>
        <taxon>Arctiinae</taxon>
        <taxon>Arctium</taxon>
    </lineage>
</organism>
<evidence type="ECO:0000313" key="2">
    <source>
        <dbReference type="Proteomes" id="UP001055879"/>
    </source>
</evidence>
<protein>
    <submittedName>
        <fullName evidence="1">Uncharacterized protein</fullName>
    </submittedName>
</protein>
<accession>A0ACB9C4E9</accession>
<dbReference type="Proteomes" id="UP001055879">
    <property type="component" value="Linkage Group LG05"/>
</dbReference>
<gene>
    <name evidence="1" type="ORF">L6452_17752</name>
</gene>
<evidence type="ECO:0000313" key="1">
    <source>
        <dbReference type="EMBL" id="KAI3729103.1"/>
    </source>
</evidence>